<keyword evidence="2" id="KW-1133">Transmembrane helix</keyword>
<dbReference type="Pfam" id="PF07331">
    <property type="entry name" value="TctB"/>
    <property type="match status" value="1"/>
</dbReference>
<evidence type="ECO:0000259" key="3">
    <source>
        <dbReference type="Pfam" id="PF07331"/>
    </source>
</evidence>
<feature type="domain" description="DUF1468" evidence="3">
    <location>
        <begin position="45"/>
        <end position="182"/>
    </location>
</feature>
<feature type="compositionally biased region" description="Polar residues" evidence="1">
    <location>
        <begin position="1"/>
        <end position="15"/>
    </location>
</feature>
<feature type="region of interest" description="Disordered" evidence="1">
    <location>
        <begin position="1"/>
        <end position="33"/>
    </location>
</feature>
<evidence type="ECO:0000313" key="4">
    <source>
        <dbReference type="EMBL" id="MBB4930420.1"/>
    </source>
</evidence>
<keyword evidence="2" id="KW-0812">Transmembrane</keyword>
<organism evidence="4 5">
    <name type="scientific">Lipingzhangella halophila</name>
    <dbReference type="NCBI Taxonomy" id="1783352"/>
    <lineage>
        <taxon>Bacteria</taxon>
        <taxon>Bacillati</taxon>
        <taxon>Actinomycetota</taxon>
        <taxon>Actinomycetes</taxon>
        <taxon>Streptosporangiales</taxon>
        <taxon>Nocardiopsidaceae</taxon>
        <taxon>Lipingzhangella</taxon>
    </lineage>
</organism>
<dbReference type="EMBL" id="JACHJT010000001">
    <property type="protein sequence ID" value="MBB4930420.1"/>
    <property type="molecule type" value="Genomic_DNA"/>
</dbReference>
<dbReference type="Proteomes" id="UP000523007">
    <property type="component" value="Unassembled WGS sequence"/>
</dbReference>
<proteinExistence type="predicted"/>
<name>A0A7W7W291_9ACTN</name>
<evidence type="ECO:0000256" key="2">
    <source>
        <dbReference type="SAM" id="Phobius"/>
    </source>
</evidence>
<gene>
    <name evidence="4" type="ORF">F4561_001240</name>
</gene>
<accession>A0A7W7W291</accession>
<feature type="transmembrane region" description="Helical" evidence="2">
    <location>
        <begin position="159"/>
        <end position="177"/>
    </location>
</feature>
<dbReference type="AlphaFoldDB" id="A0A7W7W291"/>
<feature type="transmembrane region" description="Helical" evidence="2">
    <location>
        <begin position="73"/>
        <end position="94"/>
    </location>
</feature>
<dbReference type="InterPro" id="IPR009936">
    <property type="entry name" value="DUF1468"/>
</dbReference>
<evidence type="ECO:0000256" key="1">
    <source>
        <dbReference type="SAM" id="MobiDB-lite"/>
    </source>
</evidence>
<protein>
    <recommendedName>
        <fullName evidence="3">DUF1468 domain-containing protein</fullName>
    </recommendedName>
</protein>
<evidence type="ECO:0000313" key="5">
    <source>
        <dbReference type="Proteomes" id="UP000523007"/>
    </source>
</evidence>
<comment type="caution">
    <text evidence="4">The sequence shown here is derived from an EMBL/GenBank/DDBJ whole genome shotgun (WGS) entry which is preliminary data.</text>
</comment>
<sequence>MSETQSTTPATQQVADSPPQVPNPTDSPEAIPERRSYGPVAFYAVIGIIMGIYTILAFDMEWTTQAGRIGPGFFPRIIGFCGIALSLTGVLMSLRPAAAAAEGDAQPGAKKHPALLALIGLALAGFVTVFIPVGAPVTAIAFLLVMYFLIERNRMAHRAVLSVAFPLFLYALFELWLEAGLPGGITDFL</sequence>
<reference evidence="4 5" key="1">
    <citation type="submission" date="2020-08" db="EMBL/GenBank/DDBJ databases">
        <title>Sequencing the genomes of 1000 actinobacteria strains.</title>
        <authorList>
            <person name="Klenk H.-P."/>
        </authorList>
    </citation>
    <scope>NUCLEOTIDE SEQUENCE [LARGE SCALE GENOMIC DNA]</scope>
    <source>
        <strain evidence="4 5">DSM 102030</strain>
    </source>
</reference>
<feature type="transmembrane region" description="Helical" evidence="2">
    <location>
        <begin position="40"/>
        <end position="61"/>
    </location>
</feature>
<dbReference type="RefSeq" id="WP_184575605.1">
    <property type="nucleotide sequence ID" value="NZ_JACHJT010000001.1"/>
</dbReference>
<keyword evidence="2" id="KW-0472">Membrane</keyword>
<feature type="transmembrane region" description="Helical" evidence="2">
    <location>
        <begin position="114"/>
        <end position="147"/>
    </location>
</feature>
<keyword evidence="5" id="KW-1185">Reference proteome</keyword>